<reference evidence="16" key="1">
    <citation type="submission" date="2025-08" db="UniProtKB">
        <authorList>
            <consortium name="RefSeq"/>
        </authorList>
    </citation>
    <scope>IDENTIFICATION</scope>
</reference>
<evidence type="ECO:0000256" key="3">
    <source>
        <dbReference type="ARBA" id="ARBA00011375"/>
    </source>
</evidence>
<evidence type="ECO:0000256" key="14">
    <source>
        <dbReference type="SAM" id="Phobius"/>
    </source>
</evidence>
<evidence type="ECO:0000256" key="6">
    <source>
        <dbReference type="ARBA" id="ARBA00022989"/>
    </source>
</evidence>
<feature type="compositionally biased region" description="Polar residues" evidence="13">
    <location>
        <begin position="159"/>
        <end position="168"/>
    </location>
</feature>
<gene>
    <name evidence="16" type="primary">RMDN2</name>
</gene>
<keyword evidence="8 14" id="KW-0472">Membrane</keyword>
<evidence type="ECO:0000256" key="12">
    <source>
        <dbReference type="SAM" id="Coils"/>
    </source>
</evidence>
<sequence length="724" mass="81862">MPHSKSKELVFSLVVGSAGVSLLLWWYHKARMPQAGMSYPKCLSLGSMLDSVTLQEEMHHGPGTVVPFQRRQLQILEKLDELLTSVEELREEVRVLGDTIPRLEEYVQGELTGKAPAHRISPQHRTRRKRPFPAPSIVTSHNSSEEAESEGGCYRKDQSFQSRTSTGQAPLAHLQPETSALSPACQPSVPTQSRISVISSPSFFSTCSSFSLRRRSLFPSIRKSLSSLYQAQSRANFDFREKALGQNTLSDGLNQKSLRHFSIRRVSIVRCYETTLNDLQPMDSRTPSQDTLAPKLSRRRPTLWAPEYHWTYLSNLESKVSCSCCERRACPQSTVPLITLPTIISRSCQQNGVLTSLEGAQLHRHSLFQPQGPSANHLQPCPASAANSSPCTRCSFCSSNCISSENEETTQTLKEENSTPSTQNDSRHLSTEASRARYSTANTDTEEQSFPAEKALNTYIEELDLEALLQKVDSLRKNESEQLESFELLCDHKEKCKDEIEFMWRLTRSYGDMCEMSTNKEEKKHYANIGKTLGEKAISKAPRNGQCHLWYAILCGHVSEYEGLQNKINYGHLFKEHLDKAIELLPEEPLLYYLKGRYCYTVSQLSWIERKMAATLFGKIPSSTTKEALENLLKAEDLSPGFSKSNYMYIAKCYFNLEQRDKTLKFCDLASLLPCVTKADMEAEKEVKRLKASLKGNYSLQNISLYEILKSVQLKELLLLPQGR</sequence>
<name>A0ABM3X241_ERIEU</name>
<evidence type="ECO:0000313" key="16">
    <source>
        <dbReference type="RefSeq" id="XP_060042887.1"/>
    </source>
</evidence>
<evidence type="ECO:0000256" key="8">
    <source>
        <dbReference type="ARBA" id="ARBA00023136"/>
    </source>
</evidence>
<dbReference type="InterPro" id="IPR011990">
    <property type="entry name" value="TPR-like_helical_dom_sf"/>
</dbReference>
<evidence type="ECO:0000256" key="1">
    <source>
        <dbReference type="ARBA" id="ARBA00004167"/>
    </source>
</evidence>
<evidence type="ECO:0000256" key="2">
    <source>
        <dbReference type="ARBA" id="ARBA00004647"/>
    </source>
</evidence>
<proteinExistence type="inferred from homology"/>
<dbReference type="Gene3D" id="1.25.40.10">
    <property type="entry name" value="Tetratricopeptide repeat domain"/>
    <property type="match status" value="1"/>
</dbReference>
<comment type="similarity">
    <text evidence="9">Belongs to the RMDN family.</text>
</comment>
<evidence type="ECO:0000256" key="10">
    <source>
        <dbReference type="ARBA" id="ARBA00039964"/>
    </source>
</evidence>
<evidence type="ECO:0000256" key="7">
    <source>
        <dbReference type="ARBA" id="ARBA00023054"/>
    </source>
</evidence>
<feature type="coiled-coil region" evidence="12">
    <location>
        <begin position="72"/>
        <end position="99"/>
    </location>
</feature>
<evidence type="ECO:0000256" key="4">
    <source>
        <dbReference type="ARBA" id="ARBA00022692"/>
    </source>
</evidence>
<comment type="subunit">
    <text evidence="3">Interacts with microtubules.</text>
</comment>
<evidence type="ECO:0000256" key="13">
    <source>
        <dbReference type="SAM" id="MobiDB-lite"/>
    </source>
</evidence>
<dbReference type="SUPFAM" id="SSF48452">
    <property type="entry name" value="TPR-like"/>
    <property type="match status" value="1"/>
</dbReference>
<dbReference type="GeneID" id="103111678"/>
<keyword evidence="7 12" id="KW-0175">Coiled coil</keyword>
<feature type="region of interest" description="Disordered" evidence="13">
    <location>
        <begin position="111"/>
        <end position="170"/>
    </location>
</feature>
<keyword evidence="5" id="KW-0493">Microtubule</keyword>
<evidence type="ECO:0000313" key="15">
    <source>
        <dbReference type="Proteomes" id="UP001652624"/>
    </source>
</evidence>
<accession>A0ABM3X241</accession>
<feature type="compositionally biased region" description="Basic residues" evidence="13">
    <location>
        <begin position="121"/>
        <end position="131"/>
    </location>
</feature>
<dbReference type="RefSeq" id="XP_060042887.1">
    <property type="nucleotide sequence ID" value="XM_060186904.1"/>
</dbReference>
<evidence type="ECO:0000256" key="9">
    <source>
        <dbReference type="ARBA" id="ARBA00038360"/>
    </source>
</evidence>
<feature type="compositionally biased region" description="Polar residues" evidence="13">
    <location>
        <begin position="431"/>
        <end position="443"/>
    </location>
</feature>
<dbReference type="InterPro" id="IPR049039">
    <property type="entry name" value="RMD1-3_a_helical_rpt"/>
</dbReference>
<dbReference type="PANTHER" id="PTHR16056">
    <property type="entry name" value="REGULATOR OF MICROTUBULE DYNAMICS PROTEIN"/>
    <property type="match status" value="1"/>
</dbReference>
<organism evidence="15 16">
    <name type="scientific">Erinaceus europaeus</name>
    <name type="common">Western European hedgehog</name>
    <dbReference type="NCBI Taxonomy" id="9365"/>
    <lineage>
        <taxon>Eukaryota</taxon>
        <taxon>Metazoa</taxon>
        <taxon>Chordata</taxon>
        <taxon>Craniata</taxon>
        <taxon>Vertebrata</taxon>
        <taxon>Euteleostomi</taxon>
        <taxon>Mammalia</taxon>
        <taxon>Eutheria</taxon>
        <taxon>Laurasiatheria</taxon>
        <taxon>Eulipotyphla</taxon>
        <taxon>Erinaceidae</taxon>
        <taxon>Erinaceinae</taxon>
        <taxon>Erinaceus</taxon>
    </lineage>
</organism>
<dbReference type="Proteomes" id="UP001652624">
    <property type="component" value="Chromosome 3"/>
</dbReference>
<evidence type="ECO:0000256" key="5">
    <source>
        <dbReference type="ARBA" id="ARBA00022701"/>
    </source>
</evidence>
<protein>
    <recommendedName>
        <fullName evidence="10">Regulator of microtubule dynamics protein 2</fullName>
    </recommendedName>
    <alternativeName>
        <fullName evidence="11">Protein FAM82A1</fullName>
    </alternativeName>
</protein>
<dbReference type="Pfam" id="PF21033">
    <property type="entry name" value="RMD1-3"/>
    <property type="match status" value="1"/>
</dbReference>
<keyword evidence="15" id="KW-1185">Reference proteome</keyword>
<keyword evidence="6 14" id="KW-1133">Transmembrane helix</keyword>
<keyword evidence="4 14" id="KW-0812">Transmembrane</keyword>
<feature type="region of interest" description="Disordered" evidence="13">
    <location>
        <begin position="408"/>
        <end position="448"/>
    </location>
</feature>
<feature type="transmembrane region" description="Helical" evidence="14">
    <location>
        <begin position="9"/>
        <end position="27"/>
    </location>
</feature>
<evidence type="ECO:0000256" key="11">
    <source>
        <dbReference type="ARBA" id="ARBA00041609"/>
    </source>
</evidence>
<comment type="subcellular location">
    <subcellularLocation>
        <location evidence="2">Cytoplasm</location>
        <location evidence="2">Cytoskeleton</location>
        <location evidence="2">Spindle pole</location>
    </subcellularLocation>
    <subcellularLocation>
        <location evidence="1">Membrane</location>
        <topology evidence="1">Single-pass membrane protein</topology>
    </subcellularLocation>
</comment>
<dbReference type="PANTHER" id="PTHR16056:SF15">
    <property type="entry name" value="REGULATOR OF MICROTUBULE DYNAMICS PROTEIN 2"/>
    <property type="match status" value="1"/>
</dbReference>